<dbReference type="OrthoDB" id="9798754at2"/>
<protein>
    <recommendedName>
        <fullName evidence="2">DUF559 domain-containing protein</fullName>
    </recommendedName>
</protein>
<evidence type="ECO:0000259" key="2">
    <source>
        <dbReference type="Pfam" id="PF04480"/>
    </source>
</evidence>
<dbReference type="InterPro" id="IPR011335">
    <property type="entry name" value="Restrct_endonuc-II-like"/>
</dbReference>
<dbReference type="Gene3D" id="3.40.960.10">
    <property type="entry name" value="VSR Endonuclease"/>
    <property type="match status" value="1"/>
</dbReference>
<feature type="domain" description="DUF559" evidence="2">
    <location>
        <begin position="16"/>
        <end position="119"/>
    </location>
</feature>
<organism evidence="3 4">
    <name type="scientific">Elstera cyanobacteriorum</name>
    <dbReference type="NCBI Taxonomy" id="2022747"/>
    <lineage>
        <taxon>Bacteria</taxon>
        <taxon>Pseudomonadati</taxon>
        <taxon>Pseudomonadota</taxon>
        <taxon>Alphaproteobacteria</taxon>
        <taxon>Rhodospirillales</taxon>
        <taxon>Rhodospirillaceae</taxon>
        <taxon>Elstera</taxon>
    </lineage>
</organism>
<dbReference type="RefSeq" id="WP_094408611.1">
    <property type="nucleotide sequence ID" value="NZ_BMJZ01000004.1"/>
</dbReference>
<evidence type="ECO:0000256" key="1">
    <source>
        <dbReference type="SAM" id="MobiDB-lite"/>
    </source>
</evidence>
<dbReference type="InterPro" id="IPR007569">
    <property type="entry name" value="DUF559"/>
</dbReference>
<dbReference type="InterPro" id="IPR047216">
    <property type="entry name" value="Endonuclease_DUF559_bact"/>
</dbReference>
<dbReference type="Pfam" id="PF04480">
    <property type="entry name" value="DUF559"/>
    <property type="match status" value="1"/>
</dbReference>
<dbReference type="AlphaFoldDB" id="A0A255XR80"/>
<dbReference type="EMBL" id="NOXS01000031">
    <property type="protein sequence ID" value="OYQ19506.1"/>
    <property type="molecule type" value="Genomic_DNA"/>
</dbReference>
<sequence length="147" mass="17017">MSKGHFYAINGQCPNNHARRLRQALTDAERRLWSALRGRQLGGWKFRRQHPVGPYILDFACLEGRLAVEADGGQHTDSHYDERRSLWLIDRGWRVVRFWNNDILQNTEGVLTEILRVLEEGRKASHRQPSRSNPCAGEEEGLGKWLT</sequence>
<evidence type="ECO:0000313" key="4">
    <source>
        <dbReference type="Proteomes" id="UP000216361"/>
    </source>
</evidence>
<dbReference type="Proteomes" id="UP000216361">
    <property type="component" value="Unassembled WGS sequence"/>
</dbReference>
<dbReference type="PANTHER" id="PTHR38590:SF1">
    <property type="entry name" value="BLL0828 PROTEIN"/>
    <property type="match status" value="1"/>
</dbReference>
<dbReference type="CDD" id="cd01038">
    <property type="entry name" value="Endonuclease_DUF559"/>
    <property type="match status" value="1"/>
</dbReference>
<feature type="region of interest" description="Disordered" evidence="1">
    <location>
        <begin position="123"/>
        <end position="147"/>
    </location>
</feature>
<gene>
    <name evidence="3" type="ORF">CHR90_08810</name>
</gene>
<comment type="caution">
    <text evidence="3">The sequence shown here is derived from an EMBL/GenBank/DDBJ whole genome shotgun (WGS) entry which is preliminary data.</text>
</comment>
<evidence type="ECO:0000313" key="3">
    <source>
        <dbReference type="EMBL" id="OYQ19506.1"/>
    </source>
</evidence>
<reference evidence="3 4" key="1">
    <citation type="submission" date="2017-07" db="EMBL/GenBank/DDBJ databases">
        <title>Elstera cyanobacteriorum sp. nov., a novel bacterium isolated from cyanobacterial aggregates in a eutrophic lake.</title>
        <authorList>
            <person name="Cai H."/>
        </authorList>
    </citation>
    <scope>NUCLEOTIDE SEQUENCE [LARGE SCALE GENOMIC DNA]</scope>
    <source>
        <strain evidence="3 4">TH019</strain>
    </source>
</reference>
<proteinExistence type="predicted"/>
<dbReference type="SUPFAM" id="SSF52980">
    <property type="entry name" value="Restriction endonuclease-like"/>
    <property type="match status" value="1"/>
</dbReference>
<accession>A0A255XR80</accession>
<name>A0A255XR80_9PROT</name>
<keyword evidence="4" id="KW-1185">Reference proteome</keyword>
<dbReference type="PANTHER" id="PTHR38590">
    <property type="entry name" value="BLL0828 PROTEIN"/>
    <property type="match status" value="1"/>
</dbReference>